<feature type="transmembrane region" description="Helical" evidence="1">
    <location>
        <begin position="51"/>
        <end position="72"/>
    </location>
</feature>
<evidence type="ECO:0000256" key="1">
    <source>
        <dbReference type="SAM" id="Phobius"/>
    </source>
</evidence>
<keyword evidence="1" id="KW-0472">Membrane</keyword>
<keyword evidence="1" id="KW-0812">Transmembrane</keyword>
<evidence type="ECO:0000313" key="3">
    <source>
        <dbReference type="Proteomes" id="UP000307541"/>
    </source>
</evidence>
<keyword evidence="1" id="KW-1133">Transmembrane helix</keyword>
<protein>
    <submittedName>
        <fullName evidence="2">Uncharacterized protein</fullName>
    </submittedName>
</protein>
<keyword evidence="3" id="KW-1185">Reference proteome</keyword>
<name>A0A4T1ZWZ5_9PSED</name>
<sequence>MGYFRLTLQAETCFLIERMFSRCQDWLVEPAQCMRAPTYLRSRVKPLKMDVLIILCTMQGLFICDFLLTYLARRWVVRSRVASATAEF</sequence>
<gene>
    <name evidence="2" type="ORF">D8779_11280</name>
</gene>
<evidence type="ECO:0000313" key="2">
    <source>
        <dbReference type="EMBL" id="TIH08099.1"/>
    </source>
</evidence>
<proteinExistence type="predicted"/>
<comment type="caution">
    <text evidence="2">The sequence shown here is derived from an EMBL/GenBank/DDBJ whole genome shotgun (WGS) entry which is preliminary data.</text>
</comment>
<dbReference type="Proteomes" id="UP000307541">
    <property type="component" value="Unassembled WGS sequence"/>
</dbReference>
<organism evidence="2 3">
    <name type="scientific">Pseudomonas leptonychotis</name>
    <dbReference type="NCBI Taxonomy" id="2448482"/>
    <lineage>
        <taxon>Bacteria</taxon>
        <taxon>Pseudomonadati</taxon>
        <taxon>Pseudomonadota</taxon>
        <taxon>Gammaproteobacteria</taxon>
        <taxon>Pseudomonadales</taxon>
        <taxon>Pseudomonadaceae</taxon>
        <taxon>Pseudomonas</taxon>
    </lineage>
</organism>
<dbReference type="AlphaFoldDB" id="A0A4T1ZWZ5"/>
<accession>A0A4T1ZWZ5</accession>
<reference evidence="2 3" key="1">
    <citation type="submission" date="2018-10" db="EMBL/GenBank/DDBJ databases">
        <title>Pseudomonas leptonychotis sp. nov., isolated from Weddell seals in Antarctica.</title>
        <authorList>
            <person name="Novakova D."/>
            <person name="Svec P."/>
            <person name="Kralova S."/>
            <person name="Kristofova L."/>
            <person name="Zeman M."/>
            <person name="Pantucek R."/>
            <person name="Maslanova I."/>
            <person name="Sedlacek I."/>
        </authorList>
    </citation>
    <scope>NUCLEOTIDE SEQUENCE [LARGE SCALE GENOMIC DNA]</scope>
    <source>
        <strain evidence="2 3">CCM 8849</strain>
    </source>
</reference>
<dbReference type="EMBL" id="RFLV01000002">
    <property type="protein sequence ID" value="TIH08099.1"/>
    <property type="molecule type" value="Genomic_DNA"/>
</dbReference>